<protein>
    <submittedName>
        <fullName evidence="1">Uncharacterized protein</fullName>
    </submittedName>
</protein>
<organism evidence="1 2">
    <name type="scientific">Colletotrichum musicola</name>
    <dbReference type="NCBI Taxonomy" id="2175873"/>
    <lineage>
        <taxon>Eukaryota</taxon>
        <taxon>Fungi</taxon>
        <taxon>Dikarya</taxon>
        <taxon>Ascomycota</taxon>
        <taxon>Pezizomycotina</taxon>
        <taxon>Sordariomycetes</taxon>
        <taxon>Hypocreomycetidae</taxon>
        <taxon>Glomerellales</taxon>
        <taxon>Glomerellaceae</taxon>
        <taxon>Colletotrichum</taxon>
        <taxon>Colletotrichum orchidearum species complex</taxon>
    </lineage>
</organism>
<dbReference type="EMBL" id="WIGM01001338">
    <property type="protein sequence ID" value="KAF6800336.1"/>
    <property type="molecule type" value="Genomic_DNA"/>
</dbReference>
<name>A0A8H6IVG2_9PEZI</name>
<evidence type="ECO:0000313" key="2">
    <source>
        <dbReference type="Proteomes" id="UP000639643"/>
    </source>
</evidence>
<dbReference type="Proteomes" id="UP000639643">
    <property type="component" value="Unassembled WGS sequence"/>
</dbReference>
<keyword evidence="2" id="KW-1185">Reference proteome</keyword>
<evidence type="ECO:0000313" key="1">
    <source>
        <dbReference type="EMBL" id="KAF6800336.1"/>
    </source>
</evidence>
<accession>A0A8H6IVG2</accession>
<reference evidence="1" key="1">
    <citation type="journal article" date="2020" name="Phytopathology">
        <title>Genome Sequence Resources of Colletotrichum truncatum, C. plurivorum, C. musicola, and C. sojae: Four Species Pathogenic to Soybean (Glycine max).</title>
        <authorList>
            <person name="Rogerio F."/>
            <person name="Boufleur T.R."/>
            <person name="Ciampi-Guillardi M."/>
            <person name="Sukno S.A."/>
            <person name="Thon M.R."/>
            <person name="Massola Junior N.S."/>
            <person name="Baroncelli R."/>
        </authorList>
    </citation>
    <scope>NUCLEOTIDE SEQUENCE</scope>
    <source>
        <strain evidence="1">LFN0074</strain>
    </source>
</reference>
<proteinExistence type="predicted"/>
<comment type="caution">
    <text evidence="1">The sequence shown here is derived from an EMBL/GenBank/DDBJ whole genome shotgun (WGS) entry which is preliminary data.</text>
</comment>
<dbReference type="AlphaFoldDB" id="A0A8H6IVG2"/>
<gene>
    <name evidence="1" type="ORF">CMUS01_15550</name>
</gene>
<sequence>MLYSFPNVRIGLIVSIGGGALS</sequence>